<dbReference type="Gene3D" id="3.40.1280.10">
    <property type="match status" value="1"/>
</dbReference>
<proteinExistence type="predicted"/>
<gene>
    <name evidence="4" type="ORF">EZS27_002520</name>
</gene>
<dbReference type="GO" id="GO:0008173">
    <property type="term" value="F:RNA methyltransferase activity"/>
    <property type="evidence" value="ECO:0007669"/>
    <property type="project" value="InterPro"/>
</dbReference>
<dbReference type="InterPro" id="IPR029026">
    <property type="entry name" value="tRNA_m1G_MTases_N"/>
</dbReference>
<evidence type="ECO:0000256" key="1">
    <source>
        <dbReference type="ARBA" id="ARBA00022603"/>
    </source>
</evidence>
<dbReference type="GO" id="GO:0005829">
    <property type="term" value="C:cytosol"/>
    <property type="evidence" value="ECO:0007669"/>
    <property type="project" value="TreeGrafter"/>
</dbReference>
<name>A0A5J4SV17_9ZZZZ</name>
<keyword evidence="2 4" id="KW-0808">Transferase</keyword>
<dbReference type="EC" id="2.1.1.-" evidence="4"/>
<dbReference type="GO" id="GO:0032259">
    <property type="term" value="P:methylation"/>
    <property type="evidence" value="ECO:0007669"/>
    <property type="project" value="UniProtKB-KW"/>
</dbReference>
<dbReference type="PANTHER" id="PTHR46429">
    <property type="entry name" value="23S RRNA (GUANOSINE-2'-O-)-METHYLTRANSFERASE RLMB"/>
    <property type="match status" value="1"/>
</dbReference>
<protein>
    <submittedName>
        <fullName evidence="4">Putative TrmH family tRNA/rRNA methyltransferase</fullName>
        <ecNumber evidence="4">2.1.1.-</ecNumber>
    </submittedName>
</protein>
<dbReference type="SUPFAM" id="SSF75217">
    <property type="entry name" value="alpha/beta knot"/>
    <property type="match status" value="1"/>
</dbReference>
<evidence type="ECO:0000259" key="3">
    <source>
        <dbReference type="Pfam" id="PF00588"/>
    </source>
</evidence>
<dbReference type="PANTHER" id="PTHR46429:SF1">
    <property type="entry name" value="23S RRNA (GUANOSINE-2'-O-)-METHYLTRANSFERASE RLMB"/>
    <property type="match status" value="1"/>
</dbReference>
<accession>A0A5J4SV17</accession>
<dbReference type="EMBL" id="SNRY01000034">
    <property type="protein sequence ID" value="KAA6350056.1"/>
    <property type="molecule type" value="Genomic_DNA"/>
</dbReference>
<dbReference type="InterPro" id="IPR001537">
    <property type="entry name" value="SpoU_MeTrfase"/>
</dbReference>
<dbReference type="GO" id="GO:0006396">
    <property type="term" value="P:RNA processing"/>
    <property type="evidence" value="ECO:0007669"/>
    <property type="project" value="InterPro"/>
</dbReference>
<dbReference type="CDD" id="cd18097">
    <property type="entry name" value="SpoU-like"/>
    <property type="match status" value="1"/>
</dbReference>
<comment type="caution">
    <text evidence="4">The sequence shown here is derived from an EMBL/GenBank/DDBJ whole genome shotgun (WGS) entry which is preliminary data.</text>
</comment>
<dbReference type="InterPro" id="IPR029028">
    <property type="entry name" value="Alpha/beta_knot_MTases"/>
</dbReference>
<evidence type="ECO:0000256" key="2">
    <source>
        <dbReference type="ARBA" id="ARBA00022679"/>
    </source>
</evidence>
<sequence>MRKLRITELHRVSPEEFREAEKLPLVVVLDNVRSMHNIGSVFRTSDAFRVESIYLCGITAIPPHPDMHKTALGAEYTVNWKYIKNTVDAVEELIQNGYVVYSIEQAEGSVMLNEWVLEKGKEYAVIFGNEVKGVQQEVIDCSHGCIEIPQFGTKHSLNVSVTAGIIIWDLFEKLRKW</sequence>
<keyword evidence="1 4" id="KW-0489">Methyltransferase</keyword>
<dbReference type="GO" id="GO:0003723">
    <property type="term" value="F:RNA binding"/>
    <property type="evidence" value="ECO:0007669"/>
    <property type="project" value="InterPro"/>
</dbReference>
<organism evidence="4">
    <name type="scientific">termite gut metagenome</name>
    <dbReference type="NCBI Taxonomy" id="433724"/>
    <lineage>
        <taxon>unclassified sequences</taxon>
        <taxon>metagenomes</taxon>
        <taxon>organismal metagenomes</taxon>
    </lineage>
</organism>
<feature type="domain" description="tRNA/rRNA methyltransferase SpoU type" evidence="3">
    <location>
        <begin position="25"/>
        <end position="167"/>
    </location>
</feature>
<reference evidence="4" key="1">
    <citation type="submission" date="2019-03" db="EMBL/GenBank/DDBJ databases">
        <title>Single cell metagenomics reveals metabolic interactions within the superorganism composed of flagellate Streblomastix strix and complex community of Bacteroidetes bacteria on its surface.</title>
        <authorList>
            <person name="Treitli S.C."/>
            <person name="Kolisko M."/>
            <person name="Husnik F."/>
            <person name="Keeling P."/>
            <person name="Hampl V."/>
        </authorList>
    </citation>
    <scope>NUCLEOTIDE SEQUENCE</scope>
    <source>
        <strain evidence="4">STM</strain>
    </source>
</reference>
<dbReference type="Pfam" id="PF00588">
    <property type="entry name" value="SpoU_methylase"/>
    <property type="match status" value="1"/>
</dbReference>
<evidence type="ECO:0000313" key="4">
    <source>
        <dbReference type="EMBL" id="KAA6350056.1"/>
    </source>
</evidence>
<dbReference type="InterPro" id="IPR004441">
    <property type="entry name" value="rRNA_MeTrfase_TrmH"/>
</dbReference>
<dbReference type="AlphaFoldDB" id="A0A5J4SV17"/>